<dbReference type="PROSITE" id="PS51257">
    <property type="entry name" value="PROKAR_LIPOPROTEIN"/>
    <property type="match status" value="1"/>
</dbReference>
<keyword evidence="1" id="KW-0812">Transmembrane</keyword>
<gene>
    <name evidence="2" type="ORF">DQG23_39940</name>
</gene>
<accession>A0A329LMT2</accession>
<dbReference type="EMBL" id="QMFB01000052">
    <property type="protein sequence ID" value="RAV09204.1"/>
    <property type="molecule type" value="Genomic_DNA"/>
</dbReference>
<dbReference type="Proteomes" id="UP000250369">
    <property type="component" value="Unassembled WGS sequence"/>
</dbReference>
<reference evidence="2 3" key="1">
    <citation type="journal article" date="2009" name="Int. J. Syst. Evol. Microbiol.">
        <title>Paenibacillus contaminans sp. nov., isolated from a contaminated laboratory plate.</title>
        <authorList>
            <person name="Chou J.H."/>
            <person name="Lee J.H."/>
            <person name="Lin M.C."/>
            <person name="Chang P.S."/>
            <person name="Arun A.B."/>
            <person name="Young C.C."/>
            <person name="Chen W.M."/>
        </authorList>
    </citation>
    <scope>NUCLEOTIDE SEQUENCE [LARGE SCALE GENOMIC DNA]</scope>
    <source>
        <strain evidence="2 3">CKOBP-6</strain>
    </source>
</reference>
<keyword evidence="1" id="KW-0472">Membrane</keyword>
<comment type="caution">
    <text evidence="2">The sequence shown here is derived from an EMBL/GenBank/DDBJ whole genome shotgun (WGS) entry which is preliminary data.</text>
</comment>
<evidence type="ECO:0000313" key="3">
    <source>
        <dbReference type="Proteomes" id="UP000250369"/>
    </source>
</evidence>
<evidence type="ECO:0000313" key="2">
    <source>
        <dbReference type="EMBL" id="RAV09204.1"/>
    </source>
</evidence>
<proteinExistence type="predicted"/>
<evidence type="ECO:0000256" key="1">
    <source>
        <dbReference type="SAM" id="Phobius"/>
    </source>
</evidence>
<protein>
    <submittedName>
        <fullName evidence="2">Uncharacterized protein</fullName>
    </submittedName>
</protein>
<organism evidence="2 3">
    <name type="scientific">Paenibacillus contaminans</name>
    <dbReference type="NCBI Taxonomy" id="450362"/>
    <lineage>
        <taxon>Bacteria</taxon>
        <taxon>Bacillati</taxon>
        <taxon>Bacillota</taxon>
        <taxon>Bacilli</taxon>
        <taxon>Bacillales</taxon>
        <taxon>Paenibacillaceae</taxon>
        <taxon>Paenibacillus</taxon>
    </lineage>
</organism>
<feature type="transmembrane region" description="Helical" evidence="1">
    <location>
        <begin position="7"/>
        <end position="25"/>
    </location>
</feature>
<keyword evidence="1" id="KW-1133">Transmembrane helix</keyword>
<keyword evidence="3" id="KW-1185">Reference proteome</keyword>
<dbReference type="RefSeq" id="WP_113036637.1">
    <property type="nucleotide sequence ID" value="NZ_QMFB01000052.1"/>
</dbReference>
<dbReference type="AlphaFoldDB" id="A0A329LMT2"/>
<sequence>MSKIIKVTLLALILFVSCLCPFLYLNAGPDHTLPAEHKLVSGNYSTGEIIMSASIKNGSLSSPVLPLLIFNLFLYVFYIRRPKINRQFRSAIPTLRTLLILYPIKFQSNYIAQLPARL</sequence>
<feature type="transmembrane region" description="Helical" evidence="1">
    <location>
        <begin position="60"/>
        <end position="79"/>
    </location>
</feature>
<name>A0A329LMT2_9BACL</name>